<dbReference type="PROSITE" id="PS51194">
    <property type="entry name" value="HELICASE_CTER"/>
    <property type="match status" value="1"/>
</dbReference>
<dbReference type="InterPro" id="IPR049730">
    <property type="entry name" value="SNF2/RAD54-like_C"/>
</dbReference>
<sequence>MKRCSDTYGVSVDPKRARRGSGAEASTDSEEGSWHVHSSPESTFVPEHSPENAIHGTVQIPSTADLNGSLSLRALGESVCYGMLNSVGCQLLVGASTPTGHDLEQACPDGIHVTLWVNFASRQTAHLVLGSIAFAQINRLTAIALQAVAESVYINAYITRQTLHKVFGQQRIRKTPGATKFSICINLFGPRKVTSEMGEILSDHGMFLQSPEWNYPEHPHQNPHLWSIDGIDEDAVLLQDLLLDNPFRWQAECDRDWSTILEGLEQPLTRAVNHESIDLTVNLHPHQIEGLHFMTRRETAQIDDSSRYWRHDTTTAGPTLYEHIVTGARRSHRGDEPRGGILADDMGVGKTLTTIALITSSRDRAQAFQSLIKPTTHRDRSLTPTRSTLVIAPSLLILEQWASEIECLTVSGALKFIIHHGHGRLRHFSELQQHDIVLTTYATLANEFRKSRQGGRQVLYSTDWFRIVLDEAHIIRSSKTRQCEAVLALQTNQPWCLTGTPISNKVEDLGPLLRFCKVPLLDDYATFRKQVVRVTAQNPAVGRRLLRTTLAPLCLRRTKDMLGFKPPHSVTRTLSLSAAERSEYTKLTQQALRDQDAIVNGHVLARQTQIKFRLLLQHRILCNMGTFGNRSASDSADDQLDADEQFSLLDQQEAACCAYCTAAILTLSSQGHLGAGVLGSCGHLLCANCCQLSSPEEALSDTYHCPVCKQQVHSRSFDSVPAVGSVLLPNATPHSTKLEALVSDLVSTQQEHKSIVFSTWKKTLDICAQLCQAAGVRFVRVHGEVQQGDRQQALRTFENDSTCSTMLMTLGTGALGLNLTAATRIHIVEPQWNPFIEKQAIGRALRLGQERDVTIIRYMMKGTVEESVLDCQHQKKNLAAAGFGGDVAHARASMHQSATASLSSGSDA</sequence>
<dbReference type="GO" id="GO:0008094">
    <property type="term" value="F:ATP-dependent activity, acting on DNA"/>
    <property type="evidence" value="ECO:0007669"/>
    <property type="project" value="TreeGrafter"/>
</dbReference>
<evidence type="ECO:0000313" key="9">
    <source>
        <dbReference type="EMBL" id="KAF2219820.1"/>
    </source>
</evidence>
<dbReference type="Gene3D" id="3.40.50.10810">
    <property type="entry name" value="Tandem AAA-ATPase domain"/>
    <property type="match status" value="1"/>
</dbReference>
<protein>
    <submittedName>
        <fullName evidence="9">SNF2 family N-terminal domain-containing protein</fullName>
    </submittedName>
</protein>
<dbReference type="CDD" id="cd18793">
    <property type="entry name" value="SF2_C_SNF"/>
    <property type="match status" value="1"/>
</dbReference>
<evidence type="ECO:0000256" key="5">
    <source>
        <dbReference type="SAM" id="MobiDB-lite"/>
    </source>
</evidence>
<dbReference type="CDD" id="cd18008">
    <property type="entry name" value="DEXDc_SHPRH-like"/>
    <property type="match status" value="1"/>
</dbReference>
<keyword evidence="3" id="KW-0067">ATP-binding</keyword>
<dbReference type="PANTHER" id="PTHR45626">
    <property type="entry name" value="TRANSCRIPTION TERMINATION FACTOR 2-RELATED"/>
    <property type="match status" value="1"/>
</dbReference>
<dbReference type="GO" id="GO:0006281">
    <property type="term" value="P:DNA repair"/>
    <property type="evidence" value="ECO:0007669"/>
    <property type="project" value="TreeGrafter"/>
</dbReference>
<evidence type="ECO:0000259" key="6">
    <source>
        <dbReference type="PROSITE" id="PS50089"/>
    </source>
</evidence>
<evidence type="ECO:0000256" key="4">
    <source>
        <dbReference type="PROSITE-ProRule" id="PRU00175"/>
    </source>
</evidence>
<dbReference type="Proteomes" id="UP000799538">
    <property type="component" value="Unassembled WGS sequence"/>
</dbReference>
<dbReference type="InterPro" id="IPR038718">
    <property type="entry name" value="SNF2-like_sf"/>
</dbReference>
<dbReference type="InterPro" id="IPR001841">
    <property type="entry name" value="Znf_RING"/>
</dbReference>
<keyword evidence="2" id="KW-0378">Hydrolase</keyword>
<dbReference type="SMART" id="SM00487">
    <property type="entry name" value="DEXDc"/>
    <property type="match status" value="1"/>
</dbReference>
<dbReference type="InterPro" id="IPR050628">
    <property type="entry name" value="SNF2_RAD54_helicase_TF"/>
</dbReference>
<feature type="domain" description="RING-type" evidence="6">
    <location>
        <begin position="657"/>
        <end position="709"/>
    </location>
</feature>
<dbReference type="GO" id="GO:0016787">
    <property type="term" value="F:hydrolase activity"/>
    <property type="evidence" value="ECO:0007669"/>
    <property type="project" value="UniProtKB-KW"/>
</dbReference>
<keyword evidence="4" id="KW-0863">Zinc-finger</keyword>
<evidence type="ECO:0000259" key="8">
    <source>
        <dbReference type="PROSITE" id="PS51194"/>
    </source>
</evidence>
<evidence type="ECO:0000256" key="3">
    <source>
        <dbReference type="ARBA" id="ARBA00022840"/>
    </source>
</evidence>
<dbReference type="GO" id="GO:0005524">
    <property type="term" value="F:ATP binding"/>
    <property type="evidence" value="ECO:0007669"/>
    <property type="project" value="UniProtKB-KW"/>
</dbReference>
<dbReference type="EMBL" id="ML992515">
    <property type="protein sequence ID" value="KAF2219820.1"/>
    <property type="molecule type" value="Genomic_DNA"/>
</dbReference>
<dbReference type="PROSITE" id="PS50089">
    <property type="entry name" value="ZF_RING_2"/>
    <property type="match status" value="1"/>
</dbReference>
<dbReference type="PANTHER" id="PTHR45626:SF52">
    <property type="entry name" value="SINGLE-STRANDED DNA-DEPENDENT ATPASE (EUROFUNG)"/>
    <property type="match status" value="1"/>
</dbReference>
<feature type="domain" description="Helicase C-terminal" evidence="8">
    <location>
        <begin position="737"/>
        <end position="895"/>
    </location>
</feature>
<dbReference type="SUPFAM" id="SSF57850">
    <property type="entry name" value="RING/U-box"/>
    <property type="match status" value="1"/>
</dbReference>
<feature type="domain" description="Helicase ATP-binding" evidence="7">
    <location>
        <begin position="331"/>
        <end position="519"/>
    </location>
</feature>
<feature type="region of interest" description="Disordered" evidence="5">
    <location>
        <begin position="1"/>
        <end position="47"/>
    </location>
</feature>
<dbReference type="Gene3D" id="3.40.50.300">
    <property type="entry name" value="P-loop containing nucleotide triphosphate hydrolases"/>
    <property type="match status" value="1"/>
</dbReference>
<dbReference type="OrthoDB" id="3648557at2759"/>
<dbReference type="Pfam" id="PF00271">
    <property type="entry name" value="Helicase_C"/>
    <property type="match status" value="1"/>
</dbReference>
<name>A0A6A6G325_9PEZI</name>
<proteinExistence type="predicted"/>
<dbReference type="InterPro" id="IPR001650">
    <property type="entry name" value="Helicase_C-like"/>
</dbReference>
<evidence type="ECO:0000313" key="10">
    <source>
        <dbReference type="Proteomes" id="UP000799538"/>
    </source>
</evidence>
<dbReference type="SUPFAM" id="SSF52540">
    <property type="entry name" value="P-loop containing nucleoside triphosphate hydrolases"/>
    <property type="match status" value="2"/>
</dbReference>
<keyword evidence="4" id="KW-0862">Zinc</keyword>
<dbReference type="InterPro" id="IPR027417">
    <property type="entry name" value="P-loop_NTPase"/>
</dbReference>
<keyword evidence="1" id="KW-0547">Nucleotide-binding</keyword>
<dbReference type="PROSITE" id="PS51192">
    <property type="entry name" value="HELICASE_ATP_BIND_1"/>
    <property type="match status" value="1"/>
</dbReference>
<dbReference type="InterPro" id="IPR014001">
    <property type="entry name" value="Helicase_ATP-bd"/>
</dbReference>
<accession>A0A6A6G325</accession>
<dbReference type="AlphaFoldDB" id="A0A6A6G325"/>
<dbReference type="Pfam" id="PF00176">
    <property type="entry name" value="SNF2-rel_dom"/>
    <property type="match status" value="1"/>
</dbReference>
<dbReference type="SMART" id="SM00490">
    <property type="entry name" value="HELICc"/>
    <property type="match status" value="1"/>
</dbReference>
<evidence type="ECO:0000256" key="1">
    <source>
        <dbReference type="ARBA" id="ARBA00022741"/>
    </source>
</evidence>
<dbReference type="GO" id="GO:0008270">
    <property type="term" value="F:zinc ion binding"/>
    <property type="evidence" value="ECO:0007669"/>
    <property type="project" value="UniProtKB-KW"/>
</dbReference>
<dbReference type="GO" id="GO:0005634">
    <property type="term" value="C:nucleus"/>
    <property type="evidence" value="ECO:0007669"/>
    <property type="project" value="TreeGrafter"/>
</dbReference>
<keyword evidence="10" id="KW-1185">Reference proteome</keyword>
<evidence type="ECO:0000259" key="7">
    <source>
        <dbReference type="PROSITE" id="PS51192"/>
    </source>
</evidence>
<evidence type="ECO:0000256" key="2">
    <source>
        <dbReference type="ARBA" id="ARBA00022801"/>
    </source>
</evidence>
<organism evidence="9 10">
    <name type="scientific">Elsinoe ampelina</name>
    <dbReference type="NCBI Taxonomy" id="302913"/>
    <lineage>
        <taxon>Eukaryota</taxon>
        <taxon>Fungi</taxon>
        <taxon>Dikarya</taxon>
        <taxon>Ascomycota</taxon>
        <taxon>Pezizomycotina</taxon>
        <taxon>Dothideomycetes</taxon>
        <taxon>Dothideomycetidae</taxon>
        <taxon>Myriangiales</taxon>
        <taxon>Elsinoaceae</taxon>
        <taxon>Elsinoe</taxon>
    </lineage>
</organism>
<keyword evidence="4" id="KW-0479">Metal-binding</keyword>
<gene>
    <name evidence="9" type="ORF">BDZ85DRAFT_252632</name>
</gene>
<reference evidence="10" key="1">
    <citation type="journal article" date="2020" name="Stud. Mycol.">
        <title>101 Dothideomycetes genomes: A test case for predicting lifestyles and emergence of pathogens.</title>
        <authorList>
            <person name="Haridas S."/>
            <person name="Albert R."/>
            <person name="Binder M."/>
            <person name="Bloem J."/>
            <person name="LaButti K."/>
            <person name="Salamov A."/>
            <person name="Andreopoulos B."/>
            <person name="Baker S."/>
            <person name="Barry K."/>
            <person name="Bills G."/>
            <person name="Bluhm B."/>
            <person name="Cannon C."/>
            <person name="Castanera R."/>
            <person name="Culley D."/>
            <person name="Daum C."/>
            <person name="Ezra D."/>
            <person name="Gonzalez J."/>
            <person name="Henrissat B."/>
            <person name="Kuo A."/>
            <person name="Liang C."/>
            <person name="Lipzen A."/>
            <person name="Lutzoni F."/>
            <person name="Magnuson J."/>
            <person name="Mondo S."/>
            <person name="Nolan M."/>
            <person name="Ohm R."/>
            <person name="Pangilinan J."/>
            <person name="Park H.-J."/>
            <person name="Ramirez L."/>
            <person name="Alfaro M."/>
            <person name="Sun H."/>
            <person name="Tritt A."/>
            <person name="Yoshinaga Y."/>
            <person name="Zwiers L.-H."/>
            <person name="Turgeon B."/>
            <person name="Goodwin S."/>
            <person name="Spatafora J."/>
            <person name="Crous P."/>
            <person name="Grigoriev I."/>
        </authorList>
    </citation>
    <scope>NUCLEOTIDE SEQUENCE [LARGE SCALE GENOMIC DNA]</scope>
    <source>
        <strain evidence="10">CECT 20119</strain>
    </source>
</reference>
<dbReference type="InterPro" id="IPR000330">
    <property type="entry name" value="SNF2_N"/>
</dbReference>